<dbReference type="Proteomes" id="UP000230972">
    <property type="component" value="Unassembled WGS sequence"/>
</dbReference>
<dbReference type="NCBIfam" id="TIGR00305">
    <property type="entry name" value="putative toxin-antitoxin system toxin component, PIN family"/>
    <property type="match status" value="1"/>
</dbReference>
<name>A0A2M7AQI7_9BACT</name>
<feature type="domain" description="PIN" evidence="1">
    <location>
        <begin position="6"/>
        <end position="125"/>
    </location>
</feature>
<dbReference type="InterPro" id="IPR029060">
    <property type="entry name" value="PIN-like_dom_sf"/>
</dbReference>
<evidence type="ECO:0000313" key="2">
    <source>
        <dbReference type="EMBL" id="PIU71849.1"/>
    </source>
</evidence>
<dbReference type="PANTHER" id="PTHR34610">
    <property type="entry name" value="SSL7007 PROTEIN"/>
    <property type="match status" value="1"/>
</dbReference>
<dbReference type="EMBL" id="PEWC01000021">
    <property type="protein sequence ID" value="PIU71849.1"/>
    <property type="molecule type" value="Genomic_DNA"/>
</dbReference>
<protein>
    <submittedName>
        <fullName evidence="2">Putative toxin-antitoxin system toxin component, PIN family</fullName>
    </submittedName>
</protein>
<dbReference type="SMART" id="SM00670">
    <property type="entry name" value="PINc"/>
    <property type="match status" value="1"/>
</dbReference>
<dbReference type="SUPFAM" id="SSF88723">
    <property type="entry name" value="PIN domain-like"/>
    <property type="match status" value="1"/>
</dbReference>
<dbReference type="AlphaFoldDB" id="A0A2M7AQI7"/>
<evidence type="ECO:0000313" key="3">
    <source>
        <dbReference type="Proteomes" id="UP000230972"/>
    </source>
</evidence>
<comment type="caution">
    <text evidence="2">The sequence shown here is derived from an EMBL/GenBank/DDBJ whole genome shotgun (WGS) entry which is preliminary data.</text>
</comment>
<proteinExistence type="predicted"/>
<sequence length="146" mass="16810">MPRNMPQAVVDTNVLVRALLKANGSDGIIFEAFKNDQFELLYSGETLKELKRVLLYKRIFERYKLDNHRIDIFIRTIITFGRFVFAPEKVKICRDPNDDELLSVALAIYTRKPIYIVSGDKDMLELKGNVKGVKIATATEFVKILK</sequence>
<dbReference type="PANTHER" id="PTHR34610:SF4">
    <property type="entry name" value="SLL8027 PROTEIN"/>
    <property type="match status" value="1"/>
</dbReference>
<dbReference type="InterPro" id="IPR002850">
    <property type="entry name" value="PIN_toxin-like"/>
</dbReference>
<dbReference type="Pfam" id="PF13470">
    <property type="entry name" value="PIN_3"/>
    <property type="match status" value="1"/>
</dbReference>
<gene>
    <name evidence="2" type="ORF">COS80_01030</name>
</gene>
<accession>A0A2M7AQI7</accession>
<dbReference type="InterPro" id="IPR002716">
    <property type="entry name" value="PIN_dom"/>
</dbReference>
<evidence type="ECO:0000259" key="1">
    <source>
        <dbReference type="SMART" id="SM00670"/>
    </source>
</evidence>
<organism evidence="2 3">
    <name type="scientific">Candidatus Woesebacteria bacterium CG06_land_8_20_14_3_00_39_27</name>
    <dbReference type="NCBI Taxonomy" id="1975057"/>
    <lineage>
        <taxon>Bacteria</taxon>
        <taxon>Candidatus Woeseibacteriota</taxon>
    </lineage>
</organism>
<reference evidence="3" key="1">
    <citation type="submission" date="2017-09" db="EMBL/GenBank/DDBJ databases">
        <title>Depth-based differentiation of microbial function through sediment-hosted aquifers and enrichment of novel symbionts in the deep terrestrial subsurface.</title>
        <authorList>
            <person name="Probst A.J."/>
            <person name="Ladd B."/>
            <person name="Jarett J.K."/>
            <person name="Geller-Mcgrath D.E."/>
            <person name="Sieber C.M.K."/>
            <person name="Emerson J.B."/>
            <person name="Anantharaman K."/>
            <person name="Thomas B.C."/>
            <person name="Malmstrom R."/>
            <person name="Stieglmeier M."/>
            <person name="Klingl A."/>
            <person name="Woyke T."/>
            <person name="Ryan C.M."/>
            <person name="Banfield J.F."/>
        </authorList>
    </citation>
    <scope>NUCLEOTIDE SEQUENCE [LARGE SCALE GENOMIC DNA]</scope>
</reference>